<feature type="transmembrane region" description="Helical" evidence="9">
    <location>
        <begin position="132"/>
        <end position="157"/>
    </location>
</feature>
<evidence type="ECO:0000259" key="11">
    <source>
        <dbReference type="Pfam" id="PF22776"/>
    </source>
</evidence>
<feature type="domain" description="K+ potassium transporter integral membrane" evidence="10">
    <location>
        <begin position="9"/>
        <end position="495"/>
    </location>
</feature>
<feature type="transmembrane region" description="Helical" evidence="9">
    <location>
        <begin position="169"/>
        <end position="188"/>
    </location>
</feature>
<feature type="non-terminal residue" evidence="12">
    <location>
        <position position="722"/>
    </location>
</feature>
<feature type="transmembrane region" description="Helical" evidence="9">
    <location>
        <begin position="200"/>
        <end position="219"/>
    </location>
</feature>
<organism evidence="12 13">
    <name type="scientific">Ambispora gerdemannii</name>
    <dbReference type="NCBI Taxonomy" id="144530"/>
    <lineage>
        <taxon>Eukaryota</taxon>
        <taxon>Fungi</taxon>
        <taxon>Fungi incertae sedis</taxon>
        <taxon>Mucoromycota</taxon>
        <taxon>Glomeromycotina</taxon>
        <taxon>Glomeromycetes</taxon>
        <taxon>Archaeosporales</taxon>
        <taxon>Ambisporaceae</taxon>
        <taxon>Ambispora</taxon>
    </lineage>
</organism>
<keyword evidence="2" id="KW-0813">Transport</keyword>
<dbReference type="Pfam" id="PF22776">
    <property type="entry name" value="K_trans_C"/>
    <property type="match status" value="1"/>
</dbReference>
<gene>
    <name evidence="12" type="ORF">AGERDE_LOCUS10298</name>
</gene>
<dbReference type="GO" id="GO:0015079">
    <property type="term" value="F:potassium ion transmembrane transporter activity"/>
    <property type="evidence" value="ECO:0007669"/>
    <property type="project" value="InterPro"/>
</dbReference>
<dbReference type="GO" id="GO:0016020">
    <property type="term" value="C:membrane"/>
    <property type="evidence" value="ECO:0007669"/>
    <property type="project" value="UniProtKB-SubCell"/>
</dbReference>
<dbReference type="OrthoDB" id="504708at2759"/>
<keyword evidence="7" id="KW-0406">Ion transport</keyword>
<evidence type="ECO:0000313" key="12">
    <source>
        <dbReference type="EMBL" id="CAG8626206.1"/>
    </source>
</evidence>
<dbReference type="Pfam" id="PF02705">
    <property type="entry name" value="K_trans"/>
    <property type="match status" value="1"/>
</dbReference>
<dbReference type="InterPro" id="IPR053952">
    <property type="entry name" value="K_trans_C"/>
</dbReference>
<feature type="transmembrane region" description="Helical" evidence="9">
    <location>
        <begin position="402"/>
        <end position="423"/>
    </location>
</feature>
<evidence type="ECO:0000313" key="13">
    <source>
        <dbReference type="Proteomes" id="UP000789831"/>
    </source>
</evidence>
<comment type="subcellular location">
    <subcellularLocation>
        <location evidence="1">Membrane</location>
        <topology evidence="1">Multi-pass membrane protein</topology>
    </subcellularLocation>
</comment>
<keyword evidence="8 9" id="KW-0472">Membrane</keyword>
<proteinExistence type="predicted"/>
<evidence type="ECO:0000259" key="10">
    <source>
        <dbReference type="Pfam" id="PF02705"/>
    </source>
</evidence>
<dbReference type="InterPro" id="IPR053951">
    <property type="entry name" value="K_trans_N"/>
</dbReference>
<dbReference type="NCBIfam" id="TIGR00794">
    <property type="entry name" value="kup"/>
    <property type="match status" value="1"/>
</dbReference>
<dbReference type="PANTHER" id="PTHR30540:SF83">
    <property type="entry name" value="K+ POTASSIUM TRANSPORTER"/>
    <property type="match status" value="1"/>
</dbReference>
<dbReference type="Proteomes" id="UP000789831">
    <property type="component" value="Unassembled WGS sequence"/>
</dbReference>
<evidence type="ECO:0000256" key="1">
    <source>
        <dbReference type="ARBA" id="ARBA00004141"/>
    </source>
</evidence>
<feature type="domain" description="K+ potassium transporter C-terminal" evidence="11">
    <location>
        <begin position="558"/>
        <end position="720"/>
    </location>
</feature>
<evidence type="ECO:0000256" key="5">
    <source>
        <dbReference type="ARBA" id="ARBA00022958"/>
    </source>
</evidence>
<feature type="transmembrane region" description="Helical" evidence="9">
    <location>
        <begin position="244"/>
        <end position="264"/>
    </location>
</feature>
<feature type="transmembrane region" description="Helical" evidence="9">
    <location>
        <begin position="428"/>
        <end position="449"/>
    </location>
</feature>
<keyword evidence="3" id="KW-0633">Potassium transport</keyword>
<evidence type="ECO:0000256" key="4">
    <source>
        <dbReference type="ARBA" id="ARBA00022692"/>
    </source>
</evidence>
<name>A0A9N9D7M2_9GLOM</name>
<dbReference type="EMBL" id="CAJVPL010003097">
    <property type="protein sequence ID" value="CAG8626206.1"/>
    <property type="molecule type" value="Genomic_DNA"/>
</dbReference>
<comment type="caution">
    <text evidence="12">The sequence shown here is derived from an EMBL/GenBank/DDBJ whole genome shotgun (WGS) entry which is preliminary data.</text>
</comment>
<protein>
    <submittedName>
        <fullName evidence="12">5763_t:CDS:1</fullName>
    </submittedName>
</protein>
<keyword evidence="5" id="KW-0630">Potassium</keyword>
<evidence type="ECO:0000256" key="8">
    <source>
        <dbReference type="ARBA" id="ARBA00023136"/>
    </source>
</evidence>
<dbReference type="AlphaFoldDB" id="A0A9N9D7M2"/>
<accession>A0A9N9D7M2</accession>
<evidence type="ECO:0000256" key="7">
    <source>
        <dbReference type="ARBA" id="ARBA00023065"/>
    </source>
</evidence>
<sequence>ITTLGTLVLAFQALGSIIFGDIGTSPLYVFSSIFNTRPTDPRDVMGNVLLHIGEFVTIIPLLKYVLIVIKADDHGEGGTFALYSLIARYSGLVIRGESRKDDLTIVNYDAISIQSHKDTPNFINRNKKIQGVLLLFVIFGASLVLGDGLLTPAISVISAVEGMIVQAPSLENAVVPISCVIIVVLFIAQQYGTNKVSKCFAPIISLWLISLASIGIWNITANPSVMKAYNPYYAFDFFIRKDSAGFHVLGGVLLCITGVEALYADLGHFSRRAIEISFSSMVYPPLVLAYMGQAARIIDDPDIFDNVFWLTIPQTAFIYWLTFVLAILATIIASQAMISATYTLIHQAMRLDCFPRVKIIHTSRHHQGQIYIPEINWILMVIILLVIIAFKKSANLTNAYGVAVASVMLITTFLLSTAIHVVWKFHTVVAIIFFLIFGLIDGAFLGSTLQKVPDGGWFTLCFGVIMMCVMGTWKWGTKLRVEYELKNKTRLDNLFTEDFDSGAASLENSSTSNVPANQKITDSNSKNEEITSTTVTILQPRRNQLRLLGSGFQVHRLPGIGMFYQDSGLGVPLSFSHFIQHLPAVPETLIFISIRPVAVPYVGEEDRLVVHRVGLYAGIYKVIARYGYMEPISQSRDFIQKLVEAICVIDPEQESLKPEVYPEDQVVTYVVSQQRVLPNSGSWFRKAALKFYVFLANNSSKPHSDWHIPPEDIIDVGMSIPL</sequence>
<feature type="transmembrane region" description="Helical" evidence="9">
    <location>
        <begin position="44"/>
        <end position="66"/>
    </location>
</feature>
<evidence type="ECO:0000256" key="9">
    <source>
        <dbReference type="SAM" id="Phobius"/>
    </source>
</evidence>
<evidence type="ECO:0000256" key="3">
    <source>
        <dbReference type="ARBA" id="ARBA00022538"/>
    </source>
</evidence>
<feature type="transmembrane region" description="Helical" evidence="9">
    <location>
        <begin position="318"/>
        <end position="345"/>
    </location>
</feature>
<feature type="transmembrane region" description="Helical" evidence="9">
    <location>
        <begin position="455"/>
        <end position="473"/>
    </location>
</feature>
<keyword evidence="6 9" id="KW-1133">Transmembrane helix</keyword>
<feature type="transmembrane region" description="Helical" evidence="9">
    <location>
        <begin position="276"/>
        <end position="298"/>
    </location>
</feature>
<dbReference type="PANTHER" id="PTHR30540">
    <property type="entry name" value="OSMOTIC STRESS POTASSIUM TRANSPORTER"/>
    <property type="match status" value="1"/>
</dbReference>
<feature type="transmembrane region" description="Helical" evidence="9">
    <location>
        <begin position="370"/>
        <end position="390"/>
    </location>
</feature>
<dbReference type="InterPro" id="IPR003855">
    <property type="entry name" value="K+_transporter"/>
</dbReference>
<evidence type="ECO:0000256" key="6">
    <source>
        <dbReference type="ARBA" id="ARBA00022989"/>
    </source>
</evidence>
<evidence type="ECO:0000256" key="2">
    <source>
        <dbReference type="ARBA" id="ARBA00022448"/>
    </source>
</evidence>
<reference evidence="12" key="1">
    <citation type="submission" date="2021-06" db="EMBL/GenBank/DDBJ databases">
        <authorList>
            <person name="Kallberg Y."/>
            <person name="Tangrot J."/>
            <person name="Rosling A."/>
        </authorList>
    </citation>
    <scope>NUCLEOTIDE SEQUENCE</scope>
    <source>
        <strain evidence="12">MT106</strain>
    </source>
</reference>
<keyword evidence="13" id="KW-1185">Reference proteome</keyword>
<keyword evidence="4 9" id="KW-0812">Transmembrane</keyword>